<feature type="signal peptide" evidence="4">
    <location>
        <begin position="1"/>
        <end position="22"/>
    </location>
</feature>
<evidence type="ECO:0000313" key="7">
    <source>
        <dbReference type="Proteomes" id="UP000270924"/>
    </source>
</evidence>
<keyword evidence="2 3" id="KW-1133">Transmembrane helix</keyword>
<feature type="transmembrane region" description="Helical" evidence="3">
    <location>
        <begin position="260"/>
        <end position="278"/>
    </location>
</feature>
<dbReference type="PANTHER" id="PTHR12064">
    <property type="entry name" value="METAL TRANSPORTER CNNM"/>
    <property type="match status" value="1"/>
</dbReference>
<keyword evidence="7" id="KW-1185">Reference proteome</keyword>
<dbReference type="PANTHER" id="PTHR12064:SF94">
    <property type="entry name" value="UNEXTENDED PROTEIN"/>
    <property type="match status" value="1"/>
</dbReference>
<proteinExistence type="predicted"/>
<evidence type="ECO:0000313" key="6">
    <source>
        <dbReference type="EMBL" id="VDM10423.1"/>
    </source>
</evidence>
<evidence type="ECO:0000256" key="1">
    <source>
        <dbReference type="ARBA" id="ARBA00023065"/>
    </source>
</evidence>
<keyword evidence="2 3" id="KW-0812">Transmembrane</keyword>
<dbReference type="OMA" id="INLMKMT"/>
<feature type="transmembrane region" description="Helical" evidence="3">
    <location>
        <begin position="290"/>
        <end position="310"/>
    </location>
</feature>
<dbReference type="EMBL" id="UYWW01001391">
    <property type="protein sequence ID" value="VDM10423.1"/>
    <property type="molecule type" value="Genomic_DNA"/>
</dbReference>
<organism evidence="6 7">
    <name type="scientific">Wuchereria bancrofti</name>
    <dbReference type="NCBI Taxonomy" id="6293"/>
    <lineage>
        <taxon>Eukaryota</taxon>
        <taxon>Metazoa</taxon>
        <taxon>Ecdysozoa</taxon>
        <taxon>Nematoda</taxon>
        <taxon>Chromadorea</taxon>
        <taxon>Rhabditida</taxon>
        <taxon>Spirurina</taxon>
        <taxon>Spiruromorpha</taxon>
        <taxon>Filarioidea</taxon>
        <taxon>Onchocercidae</taxon>
        <taxon>Wuchereria</taxon>
    </lineage>
</organism>
<protein>
    <recommendedName>
        <fullName evidence="5">CNNM transmembrane domain-containing protein</fullName>
    </recommendedName>
</protein>
<dbReference type="Proteomes" id="UP000270924">
    <property type="component" value="Unassembled WGS sequence"/>
</dbReference>
<dbReference type="Pfam" id="PF01595">
    <property type="entry name" value="CNNM"/>
    <property type="match status" value="1"/>
</dbReference>
<dbReference type="OrthoDB" id="5353557at2759"/>
<evidence type="ECO:0000256" key="2">
    <source>
        <dbReference type="PROSITE-ProRule" id="PRU01193"/>
    </source>
</evidence>
<accession>A0A3P7DM07</accession>
<dbReference type="Gene3D" id="3.10.580.10">
    <property type="entry name" value="CBS-domain"/>
    <property type="match status" value="2"/>
</dbReference>
<dbReference type="GO" id="GO:0010960">
    <property type="term" value="P:magnesium ion homeostasis"/>
    <property type="evidence" value="ECO:0007669"/>
    <property type="project" value="InterPro"/>
</dbReference>
<evidence type="ECO:0000256" key="3">
    <source>
        <dbReference type="SAM" id="Phobius"/>
    </source>
</evidence>
<dbReference type="InterPro" id="IPR046342">
    <property type="entry name" value="CBS_dom_sf"/>
</dbReference>
<dbReference type="PROSITE" id="PS51846">
    <property type="entry name" value="CNNM"/>
    <property type="match status" value="1"/>
</dbReference>
<sequence>MAAIMVAFTVISIAFLKLDIKGSNIDSSPKHQEIEIEFVTYEVRPYVSGIRVVSMPSKSNLISYSESGATIIYPDSRARIVMFGYHLDKIGIISLTTGNCFNSVVNISRPEFLIQTVKRLDFVAYFAKSDEPYHICYKERMSRKESREEEDMIMIDESRNSIVTEAPARIYYLPIYLQISIIFMLFCLSALFSGLNLGLMALSPQELMLIQKCGSKMERKYAEIILPVRQSGNYLLCTILIMNVVVNAAISILFEDMTSGMIAFIVSSVGIVIIGEIIPQSICVKKGLAVGAYTIWLTRTFMILTFPFSYPISKILDVFLGEDTPVYDRCKLINLMKMTACEENQELAADLKIAVGAMEISEKTVGDVLTKIEDVFMLSEDTIISAATIVEIMRHGYSRIPIYADDDRNNIKALLMVKDLALIDPRDNFTVKTGNYHLAIVESVQSMYDRKISQQTKNLLGIVTLEDIVEEILQAEIIDESDSVTDNMYRSKRKRVKEPCFTKILTNEEYGKKLSVHMEQMTIHFLQQHHVLFRDEYVDRQVLAHLLRSNIRQIDMSHSPRIIGYSAKQRETVPIYCMNAPAFRFVVILEGRATVKLRNMEFETGPWTSFGEEILDQIDELINGNLITDESDCSLLVHSDSKSELINSIQFNPDFDLFVTDFCRFLHLTVSTYLNAIKATKIARVARNEQDSIRSILKPSLCPATQSLSKHL</sequence>
<feature type="transmembrane region" description="Helical" evidence="3">
    <location>
        <begin position="234"/>
        <end position="254"/>
    </location>
</feature>
<feature type="domain" description="CNNM transmembrane" evidence="5">
    <location>
        <begin position="171"/>
        <end position="351"/>
    </location>
</feature>
<dbReference type="GO" id="GO:0005886">
    <property type="term" value="C:plasma membrane"/>
    <property type="evidence" value="ECO:0007669"/>
    <property type="project" value="TreeGrafter"/>
</dbReference>
<dbReference type="GO" id="GO:0006811">
    <property type="term" value="P:monoatomic ion transport"/>
    <property type="evidence" value="ECO:0007669"/>
    <property type="project" value="UniProtKB-KW"/>
</dbReference>
<dbReference type="InterPro" id="IPR045095">
    <property type="entry name" value="ACDP"/>
</dbReference>
<dbReference type="InterPro" id="IPR000644">
    <property type="entry name" value="CBS_dom"/>
</dbReference>
<keyword evidence="4" id="KW-0732">Signal</keyword>
<keyword evidence="1" id="KW-0813">Transport</keyword>
<evidence type="ECO:0000259" key="5">
    <source>
        <dbReference type="PROSITE" id="PS51846"/>
    </source>
</evidence>
<feature type="transmembrane region" description="Helical" evidence="3">
    <location>
        <begin position="175"/>
        <end position="202"/>
    </location>
</feature>
<gene>
    <name evidence="6" type="ORF">WBA_LOCUS3809</name>
</gene>
<dbReference type="InterPro" id="IPR002550">
    <property type="entry name" value="CNNM"/>
</dbReference>
<keyword evidence="1" id="KW-0406">Ion transport</keyword>
<dbReference type="Pfam" id="PF00571">
    <property type="entry name" value="CBS"/>
    <property type="match status" value="1"/>
</dbReference>
<dbReference type="Pfam" id="PF25562">
    <property type="entry name" value="CNBH_CNNM2_C"/>
    <property type="match status" value="1"/>
</dbReference>
<evidence type="ECO:0000256" key="4">
    <source>
        <dbReference type="SAM" id="SignalP"/>
    </source>
</evidence>
<reference evidence="6 7" key="1">
    <citation type="submission" date="2018-11" db="EMBL/GenBank/DDBJ databases">
        <authorList>
            <consortium name="Pathogen Informatics"/>
        </authorList>
    </citation>
    <scope>NUCLEOTIDE SEQUENCE [LARGE SCALE GENOMIC DNA]</scope>
</reference>
<dbReference type="AlphaFoldDB" id="A0A3P7DM07"/>
<feature type="chain" id="PRO_5018095172" description="CNNM transmembrane domain-containing protein" evidence="4">
    <location>
        <begin position="23"/>
        <end position="712"/>
    </location>
</feature>
<name>A0A3P7DM07_WUCBA</name>
<dbReference type="SUPFAM" id="SSF54631">
    <property type="entry name" value="CBS-domain pair"/>
    <property type="match status" value="1"/>
</dbReference>
<dbReference type="GO" id="GO:0022857">
    <property type="term" value="F:transmembrane transporter activity"/>
    <property type="evidence" value="ECO:0007669"/>
    <property type="project" value="TreeGrafter"/>
</dbReference>
<keyword evidence="2 3" id="KW-0472">Membrane</keyword>
<dbReference type="InParanoid" id="A0A3P7DM07"/>